<dbReference type="AlphaFoldDB" id="A0A3N3DU78"/>
<name>A0A3N3DU78_9VIBR</name>
<dbReference type="Pfam" id="PF13455">
    <property type="entry name" value="MUG113"/>
    <property type="match status" value="1"/>
</dbReference>
<gene>
    <name evidence="2" type="ORF">EGH82_20215</name>
</gene>
<organism evidence="2 3">
    <name type="scientific">Vibrio ponticus</name>
    <dbReference type="NCBI Taxonomy" id="265668"/>
    <lineage>
        <taxon>Bacteria</taxon>
        <taxon>Pseudomonadati</taxon>
        <taxon>Pseudomonadota</taxon>
        <taxon>Gammaproteobacteria</taxon>
        <taxon>Vibrionales</taxon>
        <taxon>Vibrionaceae</taxon>
        <taxon>Vibrio</taxon>
    </lineage>
</organism>
<dbReference type="Pfam" id="PF14088">
    <property type="entry name" value="DUF4268"/>
    <property type="match status" value="1"/>
</dbReference>
<evidence type="ECO:0000313" key="3">
    <source>
        <dbReference type="Proteomes" id="UP000278792"/>
    </source>
</evidence>
<reference evidence="2 3" key="1">
    <citation type="submission" date="2018-11" db="EMBL/GenBank/DDBJ databases">
        <title>Vibrio ponticus strain CAIM 1751 pathogenic for the snapper Lutjanus guttatus.</title>
        <authorList>
            <person name="Soto-Rodriguez S."/>
            <person name="Lozano-Olvera R."/>
            <person name="Gomez-Gil B."/>
        </authorList>
    </citation>
    <scope>NUCLEOTIDE SEQUENCE [LARGE SCALE GENOMIC DNA]</scope>
    <source>
        <strain evidence="2 3">CAIM 1751</strain>
    </source>
</reference>
<evidence type="ECO:0000259" key="1">
    <source>
        <dbReference type="SMART" id="SM00974"/>
    </source>
</evidence>
<feature type="domain" description="Bacteriophage T5 Orf172 DNA-binding" evidence="1">
    <location>
        <begin position="15"/>
        <end position="89"/>
    </location>
</feature>
<evidence type="ECO:0000313" key="2">
    <source>
        <dbReference type="EMBL" id="ROV58045.1"/>
    </source>
</evidence>
<dbReference type="Proteomes" id="UP000278792">
    <property type="component" value="Unassembled WGS sequence"/>
</dbReference>
<dbReference type="SMART" id="SM00974">
    <property type="entry name" value="T5orf172"/>
    <property type="match status" value="1"/>
</dbReference>
<sequence>MKNKQKPLQSVYVMKNAFDLIKIGISNNPEHRRRTLQNTSGVPVELLFASEPSKMAYRIEQQLHSEYSDFRLKGEWFSLTDVRDLVNRIIYMIGGRGLLTPSLNAFADKPQNSAATRQVDGYKHKIWSYLLSEINEKSGSFLYVGRNPSKERWANASSGYSQCPFTIISSKKGYVSFGLTIELKDDGNNNIEGSLNKRIFDEIKRHKDEVEKEIGFELIWDRRSTKSSKIEARLDGDFPREESWQVMSDWLIKVIPPIEKVLSRYLGEAFEVVQKSLK</sequence>
<dbReference type="InterPro" id="IPR025364">
    <property type="entry name" value="DUF4268"/>
</dbReference>
<dbReference type="EMBL" id="RKIK01000096">
    <property type="protein sequence ID" value="ROV58045.1"/>
    <property type="molecule type" value="Genomic_DNA"/>
</dbReference>
<accession>A0A3N3DU78</accession>
<proteinExistence type="predicted"/>
<comment type="caution">
    <text evidence="2">The sequence shown here is derived from an EMBL/GenBank/DDBJ whole genome shotgun (WGS) entry which is preliminary data.</text>
</comment>
<dbReference type="RefSeq" id="WP_123783428.1">
    <property type="nucleotide sequence ID" value="NZ_RKIK01000096.1"/>
</dbReference>
<dbReference type="InterPro" id="IPR018306">
    <property type="entry name" value="Phage_T5_Orf172_DNA-bd"/>
</dbReference>
<protein>
    <submittedName>
        <fullName evidence="2">DUF4268 domain-containing protein</fullName>
    </submittedName>
</protein>